<comment type="cofactor">
    <cofactor evidence="3">
        <name>(R)-lipoate</name>
        <dbReference type="ChEBI" id="CHEBI:83088"/>
    </cofactor>
    <text evidence="3">Binds 1 lipoyl cofactor covalently.</text>
</comment>
<dbReference type="Proteomes" id="UP000253250">
    <property type="component" value="Unassembled WGS sequence"/>
</dbReference>
<dbReference type="PANTHER" id="PTHR11715">
    <property type="entry name" value="GLYCINE CLEAVAGE SYSTEM H PROTEIN"/>
    <property type="match status" value="1"/>
</dbReference>
<evidence type="ECO:0000313" key="4">
    <source>
        <dbReference type="EMBL" id="RCN58866.1"/>
    </source>
</evidence>
<evidence type="ECO:0000256" key="3">
    <source>
        <dbReference type="HAMAP-Rule" id="MF_00272"/>
    </source>
</evidence>
<dbReference type="PROSITE" id="PS00189">
    <property type="entry name" value="LIPOYL"/>
    <property type="match status" value="1"/>
</dbReference>
<dbReference type="GO" id="GO:0009249">
    <property type="term" value="P:protein lipoylation"/>
    <property type="evidence" value="ECO:0007669"/>
    <property type="project" value="TreeGrafter"/>
</dbReference>
<evidence type="ECO:0000256" key="2">
    <source>
        <dbReference type="ARBA" id="ARBA00022823"/>
    </source>
</evidence>
<sequence>MASVRGCNIPEDLSYNVDNNVWARREADGTVTVGLTAYACSLAGEIVAYTPKKAGKDIAKDKSCATVESGKWVGPVKTPVTGSVIAVNDAVASKPGLINKDPYGEGWVVKMKPSDWDGESKSLKTGGDAVSAFEAKMDSEGFKGC</sequence>
<reference evidence="4 5" key="1">
    <citation type="submission" date="2018-02" db="EMBL/GenBank/DDBJ databases">
        <title>Insights into the biology of acidophilic members of the Acidiferrobacteraceae family derived from comparative genomic analyses.</title>
        <authorList>
            <person name="Issotta F."/>
            <person name="Thyssen C."/>
            <person name="Mena C."/>
            <person name="Moya A."/>
            <person name="Bellenberg S."/>
            <person name="Sproer C."/>
            <person name="Covarrubias P.C."/>
            <person name="Sand W."/>
            <person name="Quatrini R."/>
            <person name="Vera M."/>
        </authorList>
    </citation>
    <scope>NUCLEOTIDE SEQUENCE [LARGE SCALE GENOMIC DNA]</scope>
    <source>
        <strain evidence="5">m-1</strain>
    </source>
</reference>
<dbReference type="NCBIfam" id="NF002270">
    <property type="entry name" value="PRK01202.1"/>
    <property type="match status" value="1"/>
</dbReference>
<proteinExistence type="inferred from homology"/>
<dbReference type="InterPro" id="IPR002930">
    <property type="entry name" value="GCV_H"/>
</dbReference>
<gene>
    <name evidence="3" type="primary">gcvH</name>
    <name evidence="4" type="ORF">C4900_03655</name>
</gene>
<dbReference type="SUPFAM" id="SSF51230">
    <property type="entry name" value="Single hybrid motif"/>
    <property type="match status" value="1"/>
</dbReference>
<keyword evidence="2 3" id="KW-0450">Lipoyl</keyword>
<dbReference type="PANTHER" id="PTHR11715:SF3">
    <property type="entry name" value="GLYCINE CLEAVAGE SYSTEM H PROTEIN-RELATED"/>
    <property type="match status" value="1"/>
</dbReference>
<organism evidence="4 5">
    <name type="scientific">Acidiferrobacter thiooxydans</name>
    <dbReference type="NCBI Taxonomy" id="163359"/>
    <lineage>
        <taxon>Bacteria</taxon>
        <taxon>Pseudomonadati</taxon>
        <taxon>Pseudomonadota</taxon>
        <taxon>Gammaproteobacteria</taxon>
        <taxon>Acidiferrobacterales</taxon>
        <taxon>Acidiferrobacteraceae</taxon>
        <taxon>Acidiferrobacter</taxon>
    </lineage>
</organism>
<comment type="caution">
    <text evidence="4">The sequence shown here is derived from an EMBL/GenBank/DDBJ whole genome shotgun (WGS) entry which is preliminary data.</text>
</comment>
<dbReference type="InterPro" id="IPR000089">
    <property type="entry name" value="Biotin_lipoyl"/>
</dbReference>
<dbReference type="GO" id="GO:0019464">
    <property type="term" value="P:glycine decarboxylation via glycine cleavage system"/>
    <property type="evidence" value="ECO:0007669"/>
    <property type="project" value="UniProtKB-UniRule"/>
</dbReference>
<dbReference type="InterPro" id="IPR011053">
    <property type="entry name" value="Single_hybrid_motif"/>
</dbReference>
<dbReference type="GO" id="GO:0005960">
    <property type="term" value="C:glycine cleavage complex"/>
    <property type="evidence" value="ECO:0007669"/>
    <property type="project" value="InterPro"/>
</dbReference>
<accession>A0A1C2G0P7</accession>
<dbReference type="CDD" id="cd06848">
    <property type="entry name" value="GCS_H"/>
    <property type="match status" value="1"/>
</dbReference>
<dbReference type="GO" id="GO:0005829">
    <property type="term" value="C:cytosol"/>
    <property type="evidence" value="ECO:0007669"/>
    <property type="project" value="TreeGrafter"/>
</dbReference>
<dbReference type="Gene3D" id="2.40.50.100">
    <property type="match status" value="1"/>
</dbReference>
<comment type="function">
    <text evidence="3">The glycine cleavage system catalyzes the degradation of glycine. The H protein shuttles the methylamine group of glycine from the P protein to the T protein.</text>
</comment>
<name>A0A1C2G0P7_9GAMM</name>
<dbReference type="STRING" id="163359.A9R16_13475"/>
<dbReference type="HAMAP" id="MF_00272">
    <property type="entry name" value="GcvH"/>
    <property type="match status" value="1"/>
</dbReference>
<evidence type="ECO:0000256" key="1">
    <source>
        <dbReference type="ARBA" id="ARBA00009249"/>
    </source>
</evidence>
<dbReference type="RefSeq" id="WP_065970988.1">
    <property type="nucleotide sequence ID" value="NZ_CP080624.1"/>
</dbReference>
<dbReference type="Pfam" id="PF01597">
    <property type="entry name" value="GCV_H"/>
    <property type="match status" value="1"/>
</dbReference>
<evidence type="ECO:0000313" key="5">
    <source>
        <dbReference type="Proteomes" id="UP000253250"/>
    </source>
</evidence>
<comment type="subunit">
    <text evidence="3">The glycine cleavage system is composed of four proteins: P, T, L and H.</text>
</comment>
<dbReference type="InterPro" id="IPR003016">
    <property type="entry name" value="2-oxoA_DH_lipoyl-BS"/>
</dbReference>
<dbReference type="EMBL" id="PSYR01000001">
    <property type="protein sequence ID" value="RCN58866.1"/>
    <property type="molecule type" value="Genomic_DNA"/>
</dbReference>
<dbReference type="AlphaFoldDB" id="A0A1C2G0P7"/>
<comment type="similarity">
    <text evidence="1 3">Belongs to the GcvH family.</text>
</comment>
<dbReference type="OrthoDB" id="9796712at2"/>
<dbReference type="PROSITE" id="PS50968">
    <property type="entry name" value="BIOTINYL_LIPOYL"/>
    <property type="match status" value="1"/>
</dbReference>
<protein>
    <recommendedName>
        <fullName evidence="3">Glycine cleavage system H protein</fullName>
    </recommendedName>
</protein>
<feature type="modified residue" description="N6-lipoyllysine" evidence="3">
    <location>
        <position position="71"/>
    </location>
</feature>
<dbReference type="InterPro" id="IPR033753">
    <property type="entry name" value="GCV_H/Fam206"/>
</dbReference>
<keyword evidence="5" id="KW-1185">Reference proteome</keyword>